<name>A0ABD0YWM3_9HEMI</name>
<feature type="compositionally biased region" description="Basic and acidic residues" evidence="1">
    <location>
        <begin position="75"/>
        <end position="89"/>
    </location>
</feature>
<evidence type="ECO:0000256" key="1">
    <source>
        <dbReference type="SAM" id="MobiDB-lite"/>
    </source>
</evidence>
<gene>
    <name evidence="2" type="ORF">AAG570_012213</name>
</gene>
<dbReference type="Proteomes" id="UP001558652">
    <property type="component" value="Unassembled WGS sequence"/>
</dbReference>
<dbReference type="EMBL" id="JBFDAA010000007">
    <property type="protein sequence ID" value="KAL1130972.1"/>
    <property type="molecule type" value="Genomic_DNA"/>
</dbReference>
<feature type="region of interest" description="Disordered" evidence="1">
    <location>
        <begin position="75"/>
        <end position="96"/>
    </location>
</feature>
<comment type="caution">
    <text evidence="2">The sequence shown here is derived from an EMBL/GenBank/DDBJ whole genome shotgun (WGS) entry which is preliminary data.</text>
</comment>
<keyword evidence="3" id="KW-1185">Reference proteome</keyword>
<evidence type="ECO:0000313" key="3">
    <source>
        <dbReference type="Proteomes" id="UP001558652"/>
    </source>
</evidence>
<sequence>MLRRPWPPLYHVPAPVAYPSPPPPPPDYYYSTAVNKGREYYWMAPLYRDALPPPPQPARCTCSCVLRHRSRSLDTVRSEEYSDPEDRVEYPPPPRQLFTKRRSMEDLLDHRAVRKRREESVDWNIVRSGETHGPDEKKNWYNSNLFIRYFILPFFRQLEFRAL</sequence>
<dbReference type="AlphaFoldDB" id="A0ABD0YWM3"/>
<reference evidence="2 3" key="1">
    <citation type="submission" date="2024-07" db="EMBL/GenBank/DDBJ databases">
        <title>Chromosome-level genome assembly of the water stick insect Ranatra chinensis (Heteroptera: Nepidae).</title>
        <authorList>
            <person name="Liu X."/>
        </authorList>
    </citation>
    <scope>NUCLEOTIDE SEQUENCE [LARGE SCALE GENOMIC DNA]</scope>
    <source>
        <strain evidence="2">Cailab_2021Rc</strain>
        <tissue evidence="2">Muscle</tissue>
    </source>
</reference>
<protein>
    <submittedName>
        <fullName evidence="2">Uncharacterized protein</fullName>
    </submittedName>
</protein>
<evidence type="ECO:0000313" key="2">
    <source>
        <dbReference type="EMBL" id="KAL1130972.1"/>
    </source>
</evidence>
<proteinExistence type="predicted"/>
<accession>A0ABD0YWM3</accession>
<organism evidence="2 3">
    <name type="scientific">Ranatra chinensis</name>
    <dbReference type="NCBI Taxonomy" id="642074"/>
    <lineage>
        <taxon>Eukaryota</taxon>
        <taxon>Metazoa</taxon>
        <taxon>Ecdysozoa</taxon>
        <taxon>Arthropoda</taxon>
        <taxon>Hexapoda</taxon>
        <taxon>Insecta</taxon>
        <taxon>Pterygota</taxon>
        <taxon>Neoptera</taxon>
        <taxon>Paraneoptera</taxon>
        <taxon>Hemiptera</taxon>
        <taxon>Heteroptera</taxon>
        <taxon>Panheteroptera</taxon>
        <taxon>Nepomorpha</taxon>
        <taxon>Nepidae</taxon>
        <taxon>Ranatrinae</taxon>
        <taxon>Ranatra</taxon>
    </lineage>
</organism>